<feature type="compositionally biased region" description="Polar residues" evidence="7">
    <location>
        <begin position="268"/>
        <end position="282"/>
    </location>
</feature>
<dbReference type="SUPFAM" id="SSF47459">
    <property type="entry name" value="HLH, helix-loop-helix DNA-binding domain"/>
    <property type="match status" value="1"/>
</dbReference>
<keyword evidence="2 5" id="KW-0805">Transcription regulation</keyword>
<reference evidence="9" key="1">
    <citation type="submission" date="2022-08" db="EMBL/GenBank/DDBJ databases">
        <authorList>
            <person name="Marques A."/>
        </authorList>
    </citation>
    <scope>NUCLEOTIDE SEQUENCE</scope>
    <source>
        <strain evidence="9">RhyPub2mFocal</strain>
        <tissue evidence="9">Leaves</tissue>
    </source>
</reference>
<keyword evidence="6" id="KW-0175">Coiled coil</keyword>
<dbReference type="PROSITE" id="PS50888">
    <property type="entry name" value="BHLH"/>
    <property type="match status" value="1"/>
</dbReference>
<keyword evidence="10" id="KW-1185">Reference proteome</keyword>
<gene>
    <name evidence="9" type="ORF">LUZ62_054031</name>
</gene>
<comment type="caution">
    <text evidence="9">The sequence shown here is derived from an EMBL/GenBank/DDBJ whole genome shotgun (WGS) entry which is preliminary data.</text>
</comment>
<dbReference type="PANTHER" id="PTHR11514:SF43">
    <property type="entry name" value="TRANSCRIPTION FACTOR MYC2"/>
    <property type="match status" value="1"/>
</dbReference>
<feature type="compositionally biased region" description="Basic residues" evidence="7">
    <location>
        <begin position="298"/>
        <end position="307"/>
    </location>
</feature>
<evidence type="ECO:0000259" key="8">
    <source>
        <dbReference type="PROSITE" id="PS50888"/>
    </source>
</evidence>
<evidence type="ECO:0000256" key="5">
    <source>
        <dbReference type="RuleBase" id="RU369104"/>
    </source>
</evidence>
<keyword evidence="3 5" id="KW-0804">Transcription</keyword>
<evidence type="ECO:0000313" key="10">
    <source>
        <dbReference type="Proteomes" id="UP001140206"/>
    </source>
</evidence>
<dbReference type="AlphaFoldDB" id="A0AAV8DPL7"/>
<dbReference type="Proteomes" id="UP001140206">
    <property type="component" value="Chromosome 3"/>
</dbReference>
<evidence type="ECO:0000256" key="4">
    <source>
        <dbReference type="ARBA" id="ARBA00023242"/>
    </source>
</evidence>
<evidence type="ECO:0000256" key="7">
    <source>
        <dbReference type="SAM" id="MobiDB-lite"/>
    </source>
</evidence>
<dbReference type="GO" id="GO:0000976">
    <property type="term" value="F:transcription cis-regulatory region binding"/>
    <property type="evidence" value="ECO:0007669"/>
    <property type="project" value="TreeGrafter"/>
</dbReference>
<dbReference type="SMART" id="SM00353">
    <property type="entry name" value="HLH"/>
    <property type="match status" value="1"/>
</dbReference>
<dbReference type="GO" id="GO:0046983">
    <property type="term" value="F:protein dimerization activity"/>
    <property type="evidence" value="ECO:0007669"/>
    <property type="project" value="InterPro"/>
</dbReference>
<feature type="compositionally biased region" description="Polar residues" evidence="7">
    <location>
        <begin position="1"/>
        <end position="16"/>
    </location>
</feature>
<comment type="subcellular location">
    <subcellularLocation>
        <location evidence="5">Nucleus</location>
    </subcellularLocation>
</comment>
<protein>
    <recommendedName>
        <fullName evidence="5">Transcription factor</fullName>
        <shortName evidence="5">bHLH transcription factor</shortName>
    </recommendedName>
    <alternativeName>
        <fullName evidence="5">Basic helix-loop-helix protein</fullName>
    </alternativeName>
</protein>
<accession>A0AAV8DPL7</accession>
<keyword evidence="4 5" id="KW-0539">Nucleus</keyword>
<feature type="coiled-coil region" evidence="6">
    <location>
        <begin position="350"/>
        <end position="387"/>
    </location>
</feature>
<evidence type="ECO:0000256" key="1">
    <source>
        <dbReference type="ARBA" id="ARBA00005510"/>
    </source>
</evidence>
<dbReference type="EMBL" id="JAMFTS010000003">
    <property type="protein sequence ID" value="KAJ4769774.1"/>
    <property type="molecule type" value="Genomic_DNA"/>
</dbReference>
<feature type="compositionally biased region" description="Basic and acidic residues" evidence="7">
    <location>
        <begin position="308"/>
        <end position="322"/>
    </location>
</feature>
<sequence>MTTWQTNTSLHTVQAQPPQPGFVEETLQGRLQSLIDLSTDSWTYAIFWQSTPPPSSNLLWGDGYYRGSLDEPPTPSYATTPAEQAHRKRVLRELNSLVSGSSPSDEADVTDTEWFFLVSMTQSYDPHILFSGEPLWFAGTDQLAKARCERAREARVLGIRTVAFVPVNEGVVELGSMRVIPKNIEIINRIYQSFNLPSSVIVPDETDLWLSEELTVENKTLLTQSQKIEFDLVKSGQILNFSNNSSGLTEHQSSSAFQFTTIKPNFSESNKQSRLSSPSAMSEHSDLESGAPASTERKPRKRGRKPANGREEPLDHVEAERQRRERLNQKFYALRAVVPNVSRMDKASLLADATSYITDLQSKVKAIEEEKSKLQSQIAQLNSLRKDPKRNQSQGVESHGYGCERIVELEVKMIGGDEAMVRLHTDKWGHPVAKLMGAFMEMDLEIRSAGVSTVGDVVVQQATVGMTTRVFTGEQLRAALLSLLTGRAGIGFVDFV</sequence>
<keyword evidence="9" id="KW-0238">DNA-binding</keyword>
<feature type="region of interest" description="Disordered" evidence="7">
    <location>
        <begin position="268"/>
        <end position="322"/>
    </location>
</feature>
<dbReference type="GO" id="GO:0003700">
    <property type="term" value="F:DNA-binding transcription factor activity"/>
    <property type="evidence" value="ECO:0007669"/>
    <property type="project" value="InterPro"/>
</dbReference>
<evidence type="ECO:0000256" key="2">
    <source>
        <dbReference type="ARBA" id="ARBA00023015"/>
    </source>
</evidence>
<dbReference type="Pfam" id="PF14215">
    <property type="entry name" value="bHLH-MYC_N"/>
    <property type="match status" value="1"/>
</dbReference>
<feature type="domain" description="BHLH" evidence="8">
    <location>
        <begin position="311"/>
        <end position="360"/>
    </location>
</feature>
<dbReference type="Gene3D" id="4.10.280.10">
    <property type="entry name" value="Helix-loop-helix DNA-binding domain"/>
    <property type="match status" value="1"/>
</dbReference>
<comment type="similarity">
    <text evidence="1">Belongs to the bHLH protein family.</text>
</comment>
<dbReference type="InterPro" id="IPR011598">
    <property type="entry name" value="bHLH_dom"/>
</dbReference>
<dbReference type="InterPro" id="IPR036638">
    <property type="entry name" value="HLH_DNA-bd_sf"/>
</dbReference>
<dbReference type="CDD" id="cd11449">
    <property type="entry name" value="bHLH_AtAIB_like"/>
    <property type="match status" value="1"/>
</dbReference>
<evidence type="ECO:0000256" key="3">
    <source>
        <dbReference type="ARBA" id="ARBA00023163"/>
    </source>
</evidence>
<name>A0AAV8DPL7_9POAL</name>
<organism evidence="9 10">
    <name type="scientific">Rhynchospora pubera</name>
    <dbReference type="NCBI Taxonomy" id="906938"/>
    <lineage>
        <taxon>Eukaryota</taxon>
        <taxon>Viridiplantae</taxon>
        <taxon>Streptophyta</taxon>
        <taxon>Embryophyta</taxon>
        <taxon>Tracheophyta</taxon>
        <taxon>Spermatophyta</taxon>
        <taxon>Magnoliopsida</taxon>
        <taxon>Liliopsida</taxon>
        <taxon>Poales</taxon>
        <taxon>Cyperaceae</taxon>
        <taxon>Cyperoideae</taxon>
        <taxon>Rhynchosporeae</taxon>
        <taxon>Rhynchospora</taxon>
    </lineage>
</organism>
<dbReference type="PANTHER" id="PTHR11514">
    <property type="entry name" value="MYC"/>
    <property type="match status" value="1"/>
</dbReference>
<feature type="region of interest" description="Disordered" evidence="7">
    <location>
        <begin position="1"/>
        <end position="20"/>
    </location>
</feature>
<evidence type="ECO:0000313" key="9">
    <source>
        <dbReference type="EMBL" id="KAJ4769774.1"/>
    </source>
</evidence>
<proteinExistence type="inferred from homology"/>
<dbReference type="InterPro" id="IPR025610">
    <property type="entry name" value="MYC/MYB_N"/>
</dbReference>
<evidence type="ECO:0000256" key="6">
    <source>
        <dbReference type="SAM" id="Coils"/>
    </source>
</evidence>
<dbReference type="InterPro" id="IPR045084">
    <property type="entry name" value="AIB/MYC-like"/>
</dbReference>
<dbReference type="GO" id="GO:0005634">
    <property type="term" value="C:nucleus"/>
    <property type="evidence" value="ECO:0007669"/>
    <property type="project" value="UniProtKB-SubCell"/>
</dbReference>
<dbReference type="Pfam" id="PF00010">
    <property type="entry name" value="HLH"/>
    <property type="match status" value="1"/>
</dbReference>